<gene>
    <name evidence="6 8" type="primary">tilS</name>
</gene>
<evidence type="ECO:0000256" key="4">
    <source>
        <dbReference type="ARBA" id="ARBA00022840"/>
    </source>
</evidence>
<keyword evidence="4 6" id="KW-0067">ATP-binding</keyword>
<evidence type="ECO:0000256" key="2">
    <source>
        <dbReference type="ARBA" id="ARBA00022694"/>
    </source>
</evidence>
<dbReference type="InterPro" id="IPR014729">
    <property type="entry name" value="Rossmann-like_a/b/a_fold"/>
</dbReference>
<keyword evidence="8" id="KW-0934">Plastid</keyword>
<comment type="similarity">
    <text evidence="6">Belongs to the tRNA(Ile)-lysidine synthase family.</text>
</comment>
<keyword evidence="8" id="KW-0150">Chloroplast</keyword>
<dbReference type="GO" id="GO:0006400">
    <property type="term" value="P:tRNA modification"/>
    <property type="evidence" value="ECO:0007669"/>
    <property type="project" value="UniProtKB-UniRule"/>
</dbReference>
<keyword evidence="1 6" id="KW-0436">Ligase</keyword>
<dbReference type="Gene3D" id="3.40.50.620">
    <property type="entry name" value="HUPs"/>
    <property type="match status" value="1"/>
</dbReference>
<sequence>MDQCENIFFINIINKIIKKYEISSFLIAISGGQDSIFLIKLIETFRKYESIIQKIEYIYIDHQWKKESEKQVEYLINYLKPKKAISIYQIKKTTISENQSRIYRYHAIINHAIRYNYEAIITAHTNTDKIETFLQNVTRGTSLEGATSLNIQRKINKTVHIFRPLIYKNRHEIIFLCRKYLLPIWSDATNYNYNIKRNRIRNEIIPYLTKYINKKFENNLNHFIRNCYYDHEFIKQEIIKKYIKIKHTKYIALDYALIQYEHIVIKTKILQLFIYHNFRIYANLEIIKKLIKHINFNTKNIKHQFLWQSLKFNIYKKWIYITI</sequence>
<dbReference type="EC" id="6.3.4.19" evidence="6"/>
<dbReference type="InterPro" id="IPR012094">
    <property type="entry name" value="tRNA_Ile_lys_synt"/>
</dbReference>
<comment type="domain">
    <text evidence="6">The N-terminal region contains the highly conserved SGGXDS motif, predicted to be a P-loop motif involved in ATP binding.</text>
</comment>
<dbReference type="Pfam" id="PF01171">
    <property type="entry name" value="ATP_bind_3"/>
    <property type="match status" value="1"/>
</dbReference>
<dbReference type="PANTHER" id="PTHR43033">
    <property type="entry name" value="TRNA(ILE)-LYSIDINE SYNTHASE-RELATED"/>
    <property type="match status" value="1"/>
</dbReference>
<evidence type="ECO:0000256" key="5">
    <source>
        <dbReference type="ARBA" id="ARBA00048539"/>
    </source>
</evidence>
<dbReference type="InterPro" id="IPR012795">
    <property type="entry name" value="tRNA_Ile_lys_synt_N"/>
</dbReference>
<dbReference type="AlphaFoldDB" id="A0A1Z1M047"/>
<reference evidence="8" key="1">
    <citation type="journal article" date="2017" name="J. Phycol.">
        <title>Analysis of chloroplast genomes and a supermatrix inform reclassification of the Rhodomelaceae (Rhodophyta).</title>
        <authorList>
            <person name="Diaz-Tapia P."/>
            <person name="Maggs C.A."/>
            <person name="West J.A."/>
            <person name="Verbruggen H."/>
        </authorList>
    </citation>
    <scope>NUCLEOTIDE SEQUENCE</scope>
    <source>
        <strain evidence="8">DHO101</strain>
    </source>
</reference>
<dbReference type="HAMAP" id="MF_01161">
    <property type="entry name" value="tRNA_Ile_lys_synt"/>
    <property type="match status" value="1"/>
</dbReference>
<dbReference type="RefSeq" id="YP_009391183.1">
    <property type="nucleotide sequence ID" value="NC_035257.1"/>
</dbReference>
<dbReference type="SUPFAM" id="SSF82829">
    <property type="entry name" value="MesJ substrate recognition domain-like"/>
    <property type="match status" value="1"/>
</dbReference>
<feature type="domain" description="tRNA(Ile)-lysidine/2-thiocytidine synthase N-terminal" evidence="7">
    <location>
        <begin position="25"/>
        <end position="203"/>
    </location>
</feature>
<evidence type="ECO:0000256" key="6">
    <source>
        <dbReference type="HAMAP-Rule" id="MF_01161"/>
    </source>
</evidence>
<evidence type="ECO:0000256" key="3">
    <source>
        <dbReference type="ARBA" id="ARBA00022741"/>
    </source>
</evidence>
<comment type="subcellular location">
    <subcellularLocation>
        <location evidence="6">Plastid</location>
        <location evidence="6">Chloroplast</location>
    </subcellularLocation>
</comment>
<feature type="binding site" evidence="6">
    <location>
        <begin position="30"/>
        <end position="35"/>
    </location>
    <ligand>
        <name>ATP</name>
        <dbReference type="ChEBI" id="CHEBI:30616"/>
    </ligand>
</feature>
<comment type="catalytic activity">
    <reaction evidence="5 6">
        <text>cytidine(34) in tRNA(Ile2) + L-lysine + ATP = lysidine(34) in tRNA(Ile2) + AMP + diphosphate + H(+)</text>
        <dbReference type="Rhea" id="RHEA:43744"/>
        <dbReference type="Rhea" id="RHEA-COMP:10625"/>
        <dbReference type="Rhea" id="RHEA-COMP:10670"/>
        <dbReference type="ChEBI" id="CHEBI:15378"/>
        <dbReference type="ChEBI" id="CHEBI:30616"/>
        <dbReference type="ChEBI" id="CHEBI:32551"/>
        <dbReference type="ChEBI" id="CHEBI:33019"/>
        <dbReference type="ChEBI" id="CHEBI:82748"/>
        <dbReference type="ChEBI" id="CHEBI:83665"/>
        <dbReference type="ChEBI" id="CHEBI:456215"/>
        <dbReference type="EC" id="6.3.4.19"/>
    </reaction>
</comment>
<comment type="function">
    <text evidence="6">Ligates lysine onto the cytidine present at position 34 of the AUA codon-specific tRNA(Ile) that contains the anticodon CAU, in an ATP-dependent manner. Cytidine is converted to lysidine, thus changing the amino acid specificity of the tRNA from methionine to isoleucine.</text>
</comment>
<dbReference type="GO" id="GO:0009507">
    <property type="term" value="C:chloroplast"/>
    <property type="evidence" value="ECO:0007669"/>
    <property type="project" value="UniProtKB-SubCell"/>
</dbReference>
<dbReference type="SUPFAM" id="SSF52402">
    <property type="entry name" value="Adenine nucleotide alpha hydrolases-like"/>
    <property type="match status" value="1"/>
</dbReference>
<dbReference type="PANTHER" id="PTHR43033:SF1">
    <property type="entry name" value="TRNA(ILE)-LYSIDINE SYNTHASE-RELATED"/>
    <property type="match status" value="1"/>
</dbReference>
<keyword evidence="2 6" id="KW-0819">tRNA processing</keyword>
<name>A0A1Z1M047_9FLOR</name>
<dbReference type="GO" id="GO:0005524">
    <property type="term" value="F:ATP binding"/>
    <property type="evidence" value="ECO:0007669"/>
    <property type="project" value="UniProtKB-UniRule"/>
</dbReference>
<protein>
    <recommendedName>
        <fullName evidence="6">tRNA(Ile)-lysidine synthase, chloroplastic</fullName>
        <ecNumber evidence="6">6.3.4.19</ecNumber>
    </recommendedName>
    <alternativeName>
        <fullName evidence="6">tRNA(Ile)-2-lysyl-cytidine synthase</fullName>
    </alternativeName>
    <alternativeName>
        <fullName evidence="6">tRNA(Ile)-lysidine synthetase</fullName>
    </alternativeName>
</protein>
<evidence type="ECO:0000259" key="7">
    <source>
        <dbReference type="Pfam" id="PF01171"/>
    </source>
</evidence>
<dbReference type="NCBIfam" id="TIGR02432">
    <property type="entry name" value="lysidine_TilS_N"/>
    <property type="match status" value="1"/>
</dbReference>
<dbReference type="GeneID" id="33352745"/>
<organism evidence="8">
    <name type="scientific">Dipterocladia arabiensis</name>
    <dbReference type="NCBI Taxonomy" id="2007176"/>
    <lineage>
        <taxon>Eukaryota</taxon>
        <taxon>Rhodophyta</taxon>
        <taxon>Florideophyceae</taxon>
        <taxon>Rhodymeniophycidae</taxon>
        <taxon>Ceramiales</taxon>
        <taxon>Dasyaceae</taxon>
        <taxon>Dipterocladia</taxon>
    </lineage>
</organism>
<keyword evidence="3 6" id="KW-0547">Nucleotide-binding</keyword>
<proteinExistence type="inferred from homology"/>
<geneLocation type="chloroplast" evidence="8"/>
<accession>A0A1Z1M047</accession>
<dbReference type="GO" id="GO:0032267">
    <property type="term" value="F:tRNA(Ile)-lysidine synthase activity"/>
    <property type="evidence" value="ECO:0007669"/>
    <property type="project" value="UniProtKB-EC"/>
</dbReference>
<dbReference type="EMBL" id="MF101408">
    <property type="protein sequence ID" value="ARW59327.1"/>
    <property type="molecule type" value="Genomic_DNA"/>
</dbReference>
<evidence type="ECO:0000313" key="8">
    <source>
        <dbReference type="EMBL" id="ARW59327.1"/>
    </source>
</evidence>
<dbReference type="CDD" id="cd01992">
    <property type="entry name" value="TilS_N"/>
    <property type="match status" value="1"/>
</dbReference>
<evidence type="ECO:0000256" key="1">
    <source>
        <dbReference type="ARBA" id="ARBA00022598"/>
    </source>
</evidence>
<dbReference type="InterPro" id="IPR011063">
    <property type="entry name" value="TilS/TtcA_N"/>
</dbReference>